<keyword evidence="2" id="KW-0808">Transferase</keyword>
<proteinExistence type="predicted"/>
<dbReference type="Gene3D" id="3.40.50.150">
    <property type="entry name" value="Vaccinia Virus protein VP39"/>
    <property type="match status" value="1"/>
</dbReference>
<feature type="compositionally biased region" description="Basic and acidic residues" evidence="3">
    <location>
        <begin position="96"/>
        <end position="108"/>
    </location>
</feature>
<dbReference type="GO" id="GO:0005737">
    <property type="term" value="C:cytoplasm"/>
    <property type="evidence" value="ECO:0000318"/>
    <property type="project" value="GO_Central"/>
</dbReference>
<dbReference type="InParanoid" id="A7RFM2"/>
<dbReference type="InterPro" id="IPR051422">
    <property type="entry name" value="AlkB_tRNA_MeTrf/Diox"/>
</dbReference>
<gene>
    <name evidence="4" type="ORF">NEMVEDRAFT_v1g196477</name>
</gene>
<feature type="compositionally biased region" description="Low complexity" evidence="3">
    <location>
        <begin position="73"/>
        <end position="87"/>
    </location>
</feature>
<dbReference type="GO" id="GO:0005634">
    <property type="term" value="C:nucleus"/>
    <property type="evidence" value="ECO:0000318"/>
    <property type="project" value="GO_Central"/>
</dbReference>
<sequence length="177" mass="19863">VTNGDKVPYHFYNLYVDCSETDLEVSKQLLDIQDESSERSEANLLSEKTDGGSDPDKVATKIPMHFLARLMETLSSSSETESDGSISPDLFSSDSEIPRTIDPPKEENSPPIETSPASSIKCCPSDADSNRYKALQRFYHVFREGELTDLITRNISTAEVIQEFYHHGNWVIVVEKL</sequence>
<dbReference type="GO" id="GO:0030488">
    <property type="term" value="P:tRNA methylation"/>
    <property type="evidence" value="ECO:0000318"/>
    <property type="project" value="GO_Central"/>
</dbReference>
<dbReference type="PANTHER" id="PTHR13069">
    <property type="entry name" value="ALKYLATED DNA REPAIR PROTEIN ALKB HOMOLOG 8"/>
    <property type="match status" value="1"/>
</dbReference>
<evidence type="ECO:0000313" key="4">
    <source>
        <dbReference type="EMBL" id="EDO49745.1"/>
    </source>
</evidence>
<dbReference type="EMBL" id="DS469508">
    <property type="protein sequence ID" value="EDO49745.1"/>
    <property type="molecule type" value="Genomic_DNA"/>
</dbReference>
<feature type="compositionally biased region" description="Basic and acidic residues" evidence="3">
    <location>
        <begin position="36"/>
        <end position="58"/>
    </location>
</feature>
<dbReference type="PANTHER" id="PTHR13069:SF21">
    <property type="entry name" value="ALKYLATED DNA REPAIR PROTEIN ALKB HOMOLOG 8"/>
    <property type="match status" value="1"/>
</dbReference>
<name>A7RFM2_NEMVE</name>
<dbReference type="GO" id="GO:0000049">
    <property type="term" value="F:tRNA binding"/>
    <property type="evidence" value="ECO:0000318"/>
    <property type="project" value="GO_Central"/>
</dbReference>
<dbReference type="Proteomes" id="UP000001593">
    <property type="component" value="Unassembled WGS sequence"/>
</dbReference>
<dbReference type="GO" id="GO:0106335">
    <property type="term" value="F:tRNA (5-carboxymethyluridine(34)-5-O)-methyltransferase activity"/>
    <property type="evidence" value="ECO:0000318"/>
    <property type="project" value="GO_Central"/>
</dbReference>
<evidence type="ECO:0000256" key="1">
    <source>
        <dbReference type="ARBA" id="ARBA00022603"/>
    </source>
</evidence>
<keyword evidence="1" id="KW-0489">Methyltransferase</keyword>
<keyword evidence="5" id="KW-1185">Reference proteome</keyword>
<dbReference type="GO" id="GO:0002098">
    <property type="term" value="P:tRNA wobble uridine modification"/>
    <property type="evidence" value="ECO:0000318"/>
    <property type="project" value="GO_Central"/>
</dbReference>
<dbReference type="STRING" id="45351.A7RFM2"/>
<dbReference type="AlphaFoldDB" id="A7RFM2"/>
<feature type="region of interest" description="Disordered" evidence="3">
    <location>
        <begin position="73"/>
        <end position="123"/>
    </location>
</feature>
<dbReference type="InterPro" id="IPR029063">
    <property type="entry name" value="SAM-dependent_MTases_sf"/>
</dbReference>
<accession>A7RFM2</accession>
<evidence type="ECO:0000256" key="2">
    <source>
        <dbReference type="ARBA" id="ARBA00022679"/>
    </source>
</evidence>
<evidence type="ECO:0000313" key="5">
    <source>
        <dbReference type="Proteomes" id="UP000001593"/>
    </source>
</evidence>
<organism evidence="4 5">
    <name type="scientific">Nematostella vectensis</name>
    <name type="common">Starlet sea anemone</name>
    <dbReference type="NCBI Taxonomy" id="45351"/>
    <lineage>
        <taxon>Eukaryota</taxon>
        <taxon>Metazoa</taxon>
        <taxon>Cnidaria</taxon>
        <taxon>Anthozoa</taxon>
        <taxon>Hexacorallia</taxon>
        <taxon>Actiniaria</taxon>
        <taxon>Edwardsiidae</taxon>
        <taxon>Nematostella</taxon>
    </lineage>
</organism>
<feature type="non-terminal residue" evidence="4">
    <location>
        <position position="177"/>
    </location>
</feature>
<dbReference type="HOGENOM" id="CLU_1521555_0_0_1"/>
<evidence type="ECO:0000256" key="3">
    <source>
        <dbReference type="SAM" id="MobiDB-lite"/>
    </source>
</evidence>
<feature type="region of interest" description="Disordered" evidence="3">
    <location>
        <begin position="34"/>
        <end position="58"/>
    </location>
</feature>
<protein>
    <submittedName>
        <fullName evidence="4">Uncharacterized protein</fullName>
    </submittedName>
</protein>
<reference evidence="4 5" key="1">
    <citation type="journal article" date="2007" name="Science">
        <title>Sea anemone genome reveals ancestral eumetazoan gene repertoire and genomic organization.</title>
        <authorList>
            <person name="Putnam N.H."/>
            <person name="Srivastava M."/>
            <person name="Hellsten U."/>
            <person name="Dirks B."/>
            <person name="Chapman J."/>
            <person name="Salamov A."/>
            <person name="Terry A."/>
            <person name="Shapiro H."/>
            <person name="Lindquist E."/>
            <person name="Kapitonov V.V."/>
            <person name="Jurka J."/>
            <person name="Genikhovich G."/>
            <person name="Grigoriev I.V."/>
            <person name="Lucas S.M."/>
            <person name="Steele R.E."/>
            <person name="Finnerty J.R."/>
            <person name="Technau U."/>
            <person name="Martindale M.Q."/>
            <person name="Rokhsar D.S."/>
        </authorList>
    </citation>
    <scope>NUCLEOTIDE SEQUENCE [LARGE SCALE GENOMIC DNA]</scope>
    <source>
        <strain evidence="5">CH2 X CH6</strain>
    </source>
</reference>